<comment type="similarity">
    <text evidence="3 8">Belongs to the histone H4 family.</text>
</comment>
<sequence>MAKPSTAARPQGAPMSRWTTGWINNPVQRYFNGSGSQSTPTPTPAAGNAFGRGGLGLGKGKAMKRHRRVLKDNIHGITKSDIRRLARRGGVKRISADVYEETRLALRARLEKLLKEMTAVVEVCGRKTVCVSDVIFVLKRLGSPIYGFGEANRR</sequence>
<dbReference type="GO" id="GO:0003677">
    <property type="term" value="F:DNA binding"/>
    <property type="evidence" value="ECO:0007669"/>
    <property type="project" value="UniProtKB-KW"/>
</dbReference>
<keyword evidence="5 8" id="KW-0238">DNA-binding</keyword>
<dbReference type="Proteomes" id="UP000799750">
    <property type="component" value="Unassembled WGS sequence"/>
</dbReference>
<keyword evidence="6 8" id="KW-0539">Nucleus</keyword>
<dbReference type="AlphaFoldDB" id="A0A6A6QNS5"/>
<reference evidence="10" key="1">
    <citation type="journal article" date="2020" name="Stud. Mycol.">
        <title>101 Dothideomycetes genomes: a test case for predicting lifestyles and emergence of pathogens.</title>
        <authorList>
            <person name="Haridas S."/>
            <person name="Albert R."/>
            <person name="Binder M."/>
            <person name="Bloem J."/>
            <person name="Labutti K."/>
            <person name="Salamov A."/>
            <person name="Andreopoulos B."/>
            <person name="Baker S."/>
            <person name="Barry K."/>
            <person name="Bills G."/>
            <person name="Bluhm B."/>
            <person name="Cannon C."/>
            <person name="Castanera R."/>
            <person name="Culley D."/>
            <person name="Daum C."/>
            <person name="Ezra D."/>
            <person name="Gonzalez J."/>
            <person name="Henrissat B."/>
            <person name="Kuo A."/>
            <person name="Liang C."/>
            <person name="Lipzen A."/>
            <person name="Lutzoni F."/>
            <person name="Magnuson J."/>
            <person name="Mondo S."/>
            <person name="Nolan M."/>
            <person name="Ohm R."/>
            <person name="Pangilinan J."/>
            <person name="Park H.-J."/>
            <person name="Ramirez L."/>
            <person name="Alfaro M."/>
            <person name="Sun H."/>
            <person name="Tritt A."/>
            <person name="Yoshinaga Y."/>
            <person name="Zwiers L.-H."/>
            <person name="Turgeon B."/>
            <person name="Goodwin S."/>
            <person name="Spatafora J."/>
            <person name="Crous P."/>
            <person name="Grigoriev I."/>
        </authorList>
    </citation>
    <scope>NUCLEOTIDE SEQUENCE</scope>
    <source>
        <strain evidence="10">CBS 269.34</strain>
    </source>
</reference>
<comment type="function">
    <text evidence="8">Core component of nucleosome. Nucleosomes wrap and compact DNA into chromatin, limiting DNA accessibility to the cellular machineries which require DNA as a template. Histones thereby play a central role in transcription regulation, DNA repair, DNA replication and chromosomal stability. DNA accessibility is regulated via a complex set of post-translational modifications of histones, also called histone code, and nucleosome remodeling.</text>
</comment>
<keyword evidence="11" id="KW-1185">Reference proteome</keyword>
<accession>A0A6A6QNS5</accession>
<evidence type="ECO:0000256" key="6">
    <source>
        <dbReference type="ARBA" id="ARBA00023242"/>
    </source>
</evidence>
<evidence type="ECO:0000313" key="10">
    <source>
        <dbReference type="EMBL" id="KAF2494158.1"/>
    </source>
</evidence>
<dbReference type="CDD" id="cd22912">
    <property type="entry name" value="HFD_H4"/>
    <property type="match status" value="1"/>
</dbReference>
<dbReference type="GO" id="GO:0030527">
    <property type="term" value="F:structural constituent of chromatin"/>
    <property type="evidence" value="ECO:0007669"/>
    <property type="project" value="InterPro"/>
</dbReference>
<dbReference type="SUPFAM" id="SSF47113">
    <property type="entry name" value="Histone-fold"/>
    <property type="match status" value="1"/>
</dbReference>
<keyword evidence="7 8" id="KW-0544">Nucleosome core</keyword>
<dbReference type="Gene3D" id="1.10.20.10">
    <property type="entry name" value="Histone, subunit A"/>
    <property type="match status" value="1"/>
</dbReference>
<feature type="region of interest" description="Disordered" evidence="9">
    <location>
        <begin position="1"/>
        <end position="20"/>
    </location>
</feature>
<feature type="compositionally biased region" description="Polar residues" evidence="9">
    <location>
        <begin position="30"/>
        <end position="40"/>
    </location>
</feature>
<dbReference type="PRINTS" id="PR00623">
    <property type="entry name" value="HISTONEH4"/>
</dbReference>
<evidence type="ECO:0000313" key="11">
    <source>
        <dbReference type="Proteomes" id="UP000799750"/>
    </source>
</evidence>
<evidence type="ECO:0000256" key="7">
    <source>
        <dbReference type="ARBA" id="ARBA00023269"/>
    </source>
</evidence>
<dbReference type="InterPro" id="IPR009072">
    <property type="entry name" value="Histone-fold"/>
</dbReference>
<evidence type="ECO:0000256" key="4">
    <source>
        <dbReference type="ARBA" id="ARBA00022454"/>
    </source>
</evidence>
<proteinExistence type="inferred from homology"/>
<dbReference type="GO" id="GO:0046982">
    <property type="term" value="F:protein heterodimerization activity"/>
    <property type="evidence" value="ECO:0007669"/>
    <property type="project" value="InterPro"/>
</dbReference>
<dbReference type="SMART" id="SM00417">
    <property type="entry name" value="H4"/>
    <property type="match status" value="1"/>
</dbReference>
<dbReference type="OrthoDB" id="3919494at2759"/>
<comment type="subcellular location">
    <subcellularLocation>
        <location evidence="2">Chromosome</location>
    </subcellularLocation>
    <subcellularLocation>
        <location evidence="1">Nucleus</location>
    </subcellularLocation>
</comment>
<organism evidence="10 11">
    <name type="scientific">Lophium mytilinum</name>
    <dbReference type="NCBI Taxonomy" id="390894"/>
    <lineage>
        <taxon>Eukaryota</taxon>
        <taxon>Fungi</taxon>
        <taxon>Dikarya</taxon>
        <taxon>Ascomycota</taxon>
        <taxon>Pezizomycotina</taxon>
        <taxon>Dothideomycetes</taxon>
        <taxon>Pleosporomycetidae</taxon>
        <taxon>Mytilinidiales</taxon>
        <taxon>Mytilinidiaceae</taxon>
        <taxon>Lophium</taxon>
    </lineage>
</organism>
<evidence type="ECO:0000256" key="2">
    <source>
        <dbReference type="ARBA" id="ARBA00004286"/>
    </source>
</evidence>
<dbReference type="InterPro" id="IPR001951">
    <property type="entry name" value="Histone_H4"/>
</dbReference>
<dbReference type="PANTHER" id="PTHR10484">
    <property type="entry name" value="HISTONE H4"/>
    <property type="match status" value="1"/>
</dbReference>
<evidence type="ECO:0000256" key="3">
    <source>
        <dbReference type="ARBA" id="ARBA00006564"/>
    </source>
</evidence>
<dbReference type="GO" id="GO:0000786">
    <property type="term" value="C:nucleosome"/>
    <property type="evidence" value="ECO:0007669"/>
    <property type="project" value="UniProtKB-KW"/>
</dbReference>
<evidence type="ECO:0000256" key="1">
    <source>
        <dbReference type="ARBA" id="ARBA00004123"/>
    </source>
</evidence>
<dbReference type="GO" id="GO:0005634">
    <property type="term" value="C:nucleus"/>
    <property type="evidence" value="ECO:0007669"/>
    <property type="project" value="UniProtKB-SubCell"/>
</dbReference>
<gene>
    <name evidence="10" type="ORF">BU16DRAFT_528294</name>
</gene>
<keyword evidence="4 8" id="KW-0158">Chromosome</keyword>
<protein>
    <recommendedName>
        <fullName evidence="8">Histone H4</fullName>
    </recommendedName>
</protein>
<feature type="region of interest" description="Disordered" evidence="9">
    <location>
        <begin position="30"/>
        <end position="52"/>
    </location>
</feature>
<evidence type="ECO:0000256" key="8">
    <source>
        <dbReference type="RuleBase" id="RU000528"/>
    </source>
</evidence>
<evidence type="ECO:0000256" key="9">
    <source>
        <dbReference type="SAM" id="MobiDB-lite"/>
    </source>
</evidence>
<name>A0A6A6QNS5_9PEZI</name>
<comment type="subunit">
    <text evidence="8">The nucleosome is a histone octamer containing two molecules each of H2A, H2B, H3 and H4 assembled in one H3-H4 heterotetramer and two H2A-H2B heterodimers. The octamer wraps approximately 147 bp of DNA.</text>
</comment>
<dbReference type="EMBL" id="MU004191">
    <property type="protein sequence ID" value="KAF2494158.1"/>
    <property type="molecule type" value="Genomic_DNA"/>
</dbReference>
<evidence type="ECO:0000256" key="5">
    <source>
        <dbReference type="ARBA" id="ARBA00023125"/>
    </source>
</evidence>